<dbReference type="Proteomes" id="UP000029714">
    <property type="component" value="Unassembled WGS sequence"/>
</dbReference>
<keyword evidence="5" id="KW-0408">Iron</keyword>
<dbReference type="InterPro" id="IPR013785">
    <property type="entry name" value="Aldolase_TIM"/>
</dbReference>
<sequence length="303" mass="34280">MQITFGPILSRRFGVSLGVDLSPSVKQCNFNCVYCELKAAKPIDTQSEITPTQTVLDSIESALKKNNNIDVLTFTANGEPTLYPHLQELIIESKKILKPYAHIKTLILSNGTRLSECKETLQHFDIVKFSLDSIDSKKFKRVDKPSRMINLEHVKRGIIEFSRDFSGDLVCEILIVKDINDDLESNAALAEFLRNVRLKRVDISTIDRPSSHRVFPVSNARLYKIADVFSGLNVCVVTRKSDFIVAKQDLDSLQILDLLKMRPLSVMDCEILFSQSSLLVLKNLLDSKQIKQKNIVGVEFYCL</sequence>
<evidence type="ECO:0000313" key="11">
    <source>
        <dbReference type="Proteomes" id="UP000477070"/>
    </source>
</evidence>
<dbReference type="SFLD" id="SFLDS00029">
    <property type="entry name" value="Radical_SAM"/>
    <property type="match status" value="1"/>
</dbReference>
<dbReference type="Proteomes" id="UP000477070">
    <property type="component" value="Unassembled WGS sequence"/>
</dbReference>
<evidence type="ECO:0000313" key="9">
    <source>
        <dbReference type="EMBL" id="TLD93649.1"/>
    </source>
</evidence>
<reference evidence="8 11" key="4">
    <citation type="submission" date="2019-12" db="EMBL/GenBank/DDBJ databases">
        <title>Multi-Generational Helicobacter saguini Isolates.</title>
        <authorList>
            <person name="Mannion A."/>
            <person name="Shen Z."/>
            <person name="Fox J.G."/>
        </authorList>
    </citation>
    <scope>NUCLEOTIDE SEQUENCE [LARGE SCALE GENOMIC DNA]</scope>
    <source>
        <strain evidence="8">16-048</strain>
        <strain evidence="11">16-048 (F4)</strain>
    </source>
</reference>
<dbReference type="GO" id="GO:0051539">
    <property type="term" value="F:4 iron, 4 sulfur cluster binding"/>
    <property type="evidence" value="ECO:0007669"/>
    <property type="project" value="UniProtKB-KW"/>
</dbReference>
<keyword evidence="2" id="KW-0004">4Fe-4S</keyword>
<evidence type="ECO:0000256" key="3">
    <source>
        <dbReference type="ARBA" id="ARBA00022691"/>
    </source>
</evidence>
<evidence type="ECO:0000256" key="2">
    <source>
        <dbReference type="ARBA" id="ARBA00022485"/>
    </source>
</evidence>
<dbReference type="Gene3D" id="3.20.20.70">
    <property type="entry name" value="Aldolase class I"/>
    <property type="match status" value="1"/>
</dbReference>
<evidence type="ECO:0000256" key="6">
    <source>
        <dbReference type="ARBA" id="ARBA00023014"/>
    </source>
</evidence>
<dbReference type="Pfam" id="PF04055">
    <property type="entry name" value="Radical_SAM"/>
    <property type="match status" value="1"/>
</dbReference>
<dbReference type="PROSITE" id="PS51918">
    <property type="entry name" value="RADICAL_SAM"/>
    <property type="match status" value="1"/>
</dbReference>
<reference evidence="9 10" key="1">
    <citation type="journal article" date="2014" name="Genome Announc.">
        <title>Draft genome sequences of eight enterohepatic helicobacter species isolated from both laboratory and wild rodents.</title>
        <authorList>
            <person name="Sheh A."/>
            <person name="Shen Z."/>
            <person name="Fox J.G."/>
        </authorList>
    </citation>
    <scope>NUCLEOTIDE SEQUENCE [LARGE SCALE GENOMIC DNA]</scope>
    <source>
        <strain evidence="9 10">MIT 97-6194</strain>
    </source>
</reference>
<comment type="caution">
    <text evidence="9">The sequence shown here is derived from an EMBL/GenBank/DDBJ whole genome shotgun (WGS) entry which is preliminary data.</text>
</comment>
<dbReference type="SUPFAM" id="SSF102114">
    <property type="entry name" value="Radical SAM enzymes"/>
    <property type="match status" value="1"/>
</dbReference>
<gene>
    <name evidence="8" type="ORF">DCO61_02330</name>
    <name evidence="9" type="ORF">LS64_008460</name>
</gene>
<dbReference type="AlphaFoldDB" id="A0A347VRS8"/>
<dbReference type="EMBL" id="JRMP02000013">
    <property type="protein sequence ID" value="TLD93649.1"/>
    <property type="molecule type" value="Genomic_DNA"/>
</dbReference>
<evidence type="ECO:0000313" key="8">
    <source>
        <dbReference type="EMBL" id="MWV68890.1"/>
    </source>
</evidence>
<protein>
    <submittedName>
        <fullName evidence="9">Radical SAM protein</fullName>
    </submittedName>
</protein>
<evidence type="ECO:0000256" key="1">
    <source>
        <dbReference type="ARBA" id="ARBA00001966"/>
    </source>
</evidence>
<dbReference type="RefSeq" id="WP_034573195.1">
    <property type="nucleotide sequence ID" value="NZ_JRMP02000013.1"/>
</dbReference>
<dbReference type="STRING" id="1548018.LS64_11485"/>
<dbReference type="InterPro" id="IPR040084">
    <property type="entry name" value="GTPase_Obg"/>
</dbReference>
<feature type="domain" description="Radical SAM core" evidence="7">
    <location>
        <begin position="13"/>
        <end position="235"/>
    </location>
</feature>
<evidence type="ECO:0000259" key="7">
    <source>
        <dbReference type="PROSITE" id="PS51918"/>
    </source>
</evidence>
<comment type="cofactor">
    <cofactor evidence="1">
        <name>[4Fe-4S] cluster</name>
        <dbReference type="ChEBI" id="CHEBI:49883"/>
    </cofactor>
</comment>
<reference evidence="9 10" key="2">
    <citation type="journal article" date="2016" name="Infect. Immun.">
        <title>Helicobacter saguini, a Novel Helicobacter Isolated from Cotton-Top Tamarins with Ulcerative Colitis, Has Proinflammatory Properties and Induces Typhlocolitis and Dysplasia in Gnotobiotic IL-10-/- Mice.</title>
        <authorList>
            <person name="Shen Z."/>
            <person name="Mannion A."/>
            <person name="Whary M.T."/>
            <person name="Muthupalani S."/>
            <person name="Sheh A."/>
            <person name="Feng Y."/>
            <person name="Gong G."/>
            <person name="Vandamme P."/>
            <person name="Holcombe H.R."/>
            <person name="Paster B.J."/>
            <person name="Fox J.G."/>
        </authorList>
    </citation>
    <scope>NUCLEOTIDE SEQUENCE [LARGE SCALE GENOMIC DNA]</scope>
    <source>
        <strain evidence="9 10">MIT 97-6194</strain>
    </source>
</reference>
<dbReference type="OrthoDB" id="9800840at2"/>
<name>A0A347VRS8_9HELI</name>
<dbReference type="SFLD" id="SFLDG01083">
    <property type="entry name" value="Uncharacterised_Radical_SAM_Su"/>
    <property type="match status" value="1"/>
</dbReference>
<reference evidence="9" key="3">
    <citation type="submission" date="2018-04" db="EMBL/GenBank/DDBJ databases">
        <authorList>
            <person name="Sheh A."/>
            <person name="Shen Z."/>
            <person name="Mannion A.J."/>
            <person name="Fox J.G."/>
        </authorList>
    </citation>
    <scope>NUCLEOTIDE SEQUENCE</scope>
    <source>
        <strain evidence="9">MIT 97-6194</strain>
    </source>
</reference>
<dbReference type="InterPro" id="IPR058240">
    <property type="entry name" value="rSAM_sf"/>
</dbReference>
<proteinExistence type="predicted"/>
<dbReference type="EMBL" id="QBIU01000001">
    <property type="protein sequence ID" value="MWV68890.1"/>
    <property type="molecule type" value="Genomic_DNA"/>
</dbReference>
<dbReference type="GO" id="GO:0003824">
    <property type="term" value="F:catalytic activity"/>
    <property type="evidence" value="ECO:0007669"/>
    <property type="project" value="InterPro"/>
</dbReference>
<evidence type="ECO:0000256" key="5">
    <source>
        <dbReference type="ARBA" id="ARBA00023004"/>
    </source>
</evidence>
<evidence type="ECO:0000256" key="4">
    <source>
        <dbReference type="ARBA" id="ARBA00022723"/>
    </source>
</evidence>
<dbReference type="PANTHER" id="PTHR43787:SF11">
    <property type="entry name" value="UPF0026 PROTEIN SLR1464"/>
    <property type="match status" value="1"/>
</dbReference>
<evidence type="ECO:0000313" key="10">
    <source>
        <dbReference type="Proteomes" id="UP000029714"/>
    </source>
</evidence>
<keyword evidence="10" id="KW-1185">Reference proteome</keyword>
<dbReference type="InterPro" id="IPR007197">
    <property type="entry name" value="rSAM"/>
</dbReference>
<keyword evidence="6" id="KW-0411">Iron-sulfur</keyword>
<dbReference type="PANTHER" id="PTHR43787">
    <property type="entry name" value="FEMO COFACTOR BIOSYNTHESIS PROTEIN NIFB-RELATED"/>
    <property type="match status" value="1"/>
</dbReference>
<organism evidence="9 10">
    <name type="scientific">Helicobacter saguini</name>
    <dbReference type="NCBI Taxonomy" id="1548018"/>
    <lineage>
        <taxon>Bacteria</taxon>
        <taxon>Pseudomonadati</taxon>
        <taxon>Campylobacterota</taxon>
        <taxon>Epsilonproteobacteria</taxon>
        <taxon>Campylobacterales</taxon>
        <taxon>Helicobacteraceae</taxon>
        <taxon>Helicobacter</taxon>
    </lineage>
</organism>
<keyword evidence="3" id="KW-0949">S-adenosyl-L-methionine</keyword>
<dbReference type="GO" id="GO:0046872">
    <property type="term" value="F:metal ion binding"/>
    <property type="evidence" value="ECO:0007669"/>
    <property type="project" value="UniProtKB-KW"/>
</dbReference>
<dbReference type="CDD" id="cd01335">
    <property type="entry name" value="Radical_SAM"/>
    <property type="match status" value="1"/>
</dbReference>
<dbReference type="SFLD" id="SFLDG01067">
    <property type="entry name" value="SPASM/twitch_domain_containing"/>
    <property type="match status" value="1"/>
</dbReference>
<accession>A0A347VRS8</accession>
<keyword evidence="4" id="KW-0479">Metal-binding</keyword>